<name>R7VE85_CAPTE</name>
<evidence type="ECO:0000313" key="4">
    <source>
        <dbReference type="Proteomes" id="UP000014760"/>
    </source>
</evidence>
<dbReference type="EMBL" id="AMQN01017203">
    <property type="status" value="NOT_ANNOTATED_CDS"/>
    <property type="molecule type" value="Genomic_DNA"/>
</dbReference>
<reference evidence="4" key="1">
    <citation type="submission" date="2012-12" db="EMBL/GenBank/DDBJ databases">
        <authorList>
            <person name="Hellsten U."/>
            <person name="Grimwood J."/>
            <person name="Chapman J.A."/>
            <person name="Shapiro H."/>
            <person name="Aerts A."/>
            <person name="Otillar R.P."/>
            <person name="Terry A.Y."/>
            <person name="Boore J.L."/>
            <person name="Simakov O."/>
            <person name="Marletaz F."/>
            <person name="Cho S.-J."/>
            <person name="Edsinger-Gonzales E."/>
            <person name="Havlak P."/>
            <person name="Kuo D.-H."/>
            <person name="Larsson T."/>
            <person name="Lv J."/>
            <person name="Arendt D."/>
            <person name="Savage R."/>
            <person name="Osoegawa K."/>
            <person name="de Jong P."/>
            <person name="Lindberg D.R."/>
            <person name="Seaver E.C."/>
            <person name="Weisblat D.A."/>
            <person name="Putnam N.H."/>
            <person name="Grigoriev I.V."/>
            <person name="Rokhsar D.S."/>
        </authorList>
    </citation>
    <scope>NUCLEOTIDE SEQUENCE</scope>
    <source>
        <strain evidence="4">I ESC-2004</strain>
    </source>
</reference>
<keyword evidence="4" id="KW-1185">Reference proteome</keyword>
<feature type="region of interest" description="Disordered" evidence="1">
    <location>
        <begin position="1"/>
        <end position="61"/>
    </location>
</feature>
<dbReference type="OrthoDB" id="6160000at2759"/>
<protein>
    <submittedName>
        <fullName evidence="2 3">Uncharacterized protein</fullName>
    </submittedName>
</protein>
<dbReference type="Proteomes" id="UP000014760">
    <property type="component" value="Unassembled WGS sequence"/>
</dbReference>
<sequence>MDDENSPQNNMEGQQPDELEEQNGQPPAHKQGVHTKYGDPGVASRSTRSRAGRHVGLLHGKRGGRHFENCKRFTNHYILHQNVTYERAKLNSHVQCKGETTKQFVTLLFTLAEHCNYRQLKEEFIRDCIVVGIRDKKLSENCRIAAVERHTQQHAPKHAQQRGPHDSTSSGKGAPTTAFEKRHTGHSTNFQKCKFLEDRTVPQRMPCQEHLYQEFKSQLQEEIEANIHAVVSRIPVPEHRLKEIREGTMSDPVLQIVMTYCKEGWPQRVLDRLKPFADLPKLAPLGKTLKWPVLDLDLEY</sequence>
<dbReference type="HOGENOM" id="CLU_928257_0_0_1"/>
<feature type="region of interest" description="Disordered" evidence="1">
    <location>
        <begin position="150"/>
        <end position="183"/>
    </location>
</feature>
<feature type="compositionally biased region" description="Polar residues" evidence="1">
    <location>
        <begin position="1"/>
        <end position="13"/>
    </location>
</feature>
<accession>R7VE85</accession>
<dbReference type="EMBL" id="KB292836">
    <property type="protein sequence ID" value="ELU16882.1"/>
    <property type="molecule type" value="Genomic_DNA"/>
</dbReference>
<dbReference type="EnsemblMetazoa" id="CapteT190199">
    <property type="protein sequence ID" value="CapteP190199"/>
    <property type="gene ID" value="CapteG190199"/>
</dbReference>
<evidence type="ECO:0000256" key="1">
    <source>
        <dbReference type="SAM" id="MobiDB-lite"/>
    </source>
</evidence>
<reference evidence="3" key="3">
    <citation type="submission" date="2015-06" db="UniProtKB">
        <authorList>
            <consortium name="EnsemblMetazoa"/>
        </authorList>
    </citation>
    <scope>IDENTIFICATION</scope>
</reference>
<dbReference type="AlphaFoldDB" id="R7VE85"/>
<reference evidence="2 4" key="2">
    <citation type="journal article" date="2013" name="Nature">
        <title>Insights into bilaterian evolution from three spiralian genomes.</title>
        <authorList>
            <person name="Simakov O."/>
            <person name="Marletaz F."/>
            <person name="Cho S.J."/>
            <person name="Edsinger-Gonzales E."/>
            <person name="Havlak P."/>
            <person name="Hellsten U."/>
            <person name="Kuo D.H."/>
            <person name="Larsson T."/>
            <person name="Lv J."/>
            <person name="Arendt D."/>
            <person name="Savage R."/>
            <person name="Osoegawa K."/>
            <person name="de Jong P."/>
            <person name="Grimwood J."/>
            <person name="Chapman J.A."/>
            <person name="Shapiro H."/>
            <person name="Aerts A."/>
            <person name="Otillar R.P."/>
            <person name="Terry A.Y."/>
            <person name="Boore J.L."/>
            <person name="Grigoriev I.V."/>
            <person name="Lindberg D.R."/>
            <person name="Seaver E.C."/>
            <person name="Weisblat D.A."/>
            <person name="Putnam N.H."/>
            <person name="Rokhsar D.S."/>
        </authorList>
    </citation>
    <scope>NUCLEOTIDE SEQUENCE</scope>
    <source>
        <strain evidence="2 4">I ESC-2004</strain>
    </source>
</reference>
<evidence type="ECO:0000313" key="3">
    <source>
        <dbReference type="EnsemblMetazoa" id="CapteP190199"/>
    </source>
</evidence>
<evidence type="ECO:0000313" key="2">
    <source>
        <dbReference type="EMBL" id="ELU16882.1"/>
    </source>
</evidence>
<proteinExistence type="predicted"/>
<gene>
    <name evidence="2" type="ORF">CAPTEDRAFT_190199</name>
</gene>
<organism evidence="2">
    <name type="scientific">Capitella teleta</name>
    <name type="common">Polychaete worm</name>
    <dbReference type="NCBI Taxonomy" id="283909"/>
    <lineage>
        <taxon>Eukaryota</taxon>
        <taxon>Metazoa</taxon>
        <taxon>Spiralia</taxon>
        <taxon>Lophotrochozoa</taxon>
        <taxon>Annelida</taxon>
        <taxon>Polychaeta</taxon>
        <taxon>Sedentaria</taxon>
        <taxon>Scolecida</taxon>
        <taxon>Capitellidae</taxon>
        <taxon>Capitella</taxon>
    </lineage>
</organism>